<dbReference type="Proteomes" id="UP001500610">
    <property type="component" value="Unassembled WGS sequence"/>
</dbReference>
<name>A0ABP9HSD7_9ACTN</name>
<protein>
    <recommendedName>
        <fullName evidence="4">Lipoprotein</fullName>
    </recommendedName>
</protein>
<accession>A0ABP9HSD7</accession>
<reference evidence="3" key="1">
    <citation type="journal article" date="2019" name="Int. J. Syst. Evol. Microbiol.">
        <title>The Global Catalogue of Microorganisms (GCM) 10K type strain sequencing project: providing services to taxonomists for standard genome sequencing and annotation.</title>
        <authorList>
            <consortium name="The Broad Institute Genomics Platform"/>
            <consortium name="The Broad Institute Genome Sequencing Center for Infectious Disease"/>
            <person name="Wu L."/>
            <person name="Ma J."/>
        </authorList>
    </citation>
    <scope>NUCLEOTIDE SEQUENCE [LARGE SCALE GENOMIC DNA]</scope>
    <source>
        <strain evidence="3">JCM 17657</strain>
    </source>
</reference>
<proteinExistence type="predicted"/>
<dbReference type="EMBL" id="BAABIV010000003">
    <property type="protein sequence ID" value="GAA4977121.1"/>
    <property type="molecule type" value="Genomic_DNA"/>
</dbReference>
<evidence type="ECO:0008006" key="4">
    <source>
        <dbReference type="Google" id="ProtNLM"/>
    </source>
</evidence>
<sequence length="117" mass="12048">MSSCSSDDPAQAKERQRDYCTKLGTWQDMAHATATGEPDADAGDGQSVQPPEFDNTELAAHAVIEASKRLDRASLAHGGSDIVDDTVNAVGGDIGAEGRAVSYCDSSGFETLVGSAG</sequence>
<evidence type="ECO:0000256" key="1">
    <source>
        <dbReference type="SAM" id="MobiDB-lite"/>
    </source>
</evidence>
<feature type="region of interest" description="Disordered" evidence="1">
    <location>
        <begin position="30"/>
        <end position="55"/>
    </location>
</feature>
<keyword evidence="3" id="KW-1185">Reference proteome</keyword>
<evidence type="ECO:0000313" key="2">
    <source>
        <dbReference type="EMBL" id="GAA4977121.1"/>
    </source>
</evidence>
<comment type="caution">
    <text evidence="2">The sequence shown here is derived from an EMBL/GenBank/DDBJ whole genome shotgun (WGS) entry which is preliminary data.</text>
</comment>
<organism evidence="2 3">
    <name type="scientific">Streptomyces hyderabadensis</name>
    <dbReference type="NCBI Taxonomy" id="598549"/>
    <lineage>
        <taxon>Bacteria</taxon>
        <taxon>Bacillati</taxon>
        <taxon>Actinomycetota</taxon>
        <taxon>Actinomycetes</taxon>
        <taxon>Kitasatosporales</taxon>
        <taxon>Streptomycetaceae</taxon>
        <taxon>Streptomyces</taxon>
    </lineage>
</organism>
<gene>
    <name evidence="2" type="ORF">GCM10023257_12880</name>
</gene>
<evidence type="ECO:0000313" key="3">
    <source>
        <dbReference type="Proteomes" id="UP001500610"/>
    </source>
</evidence>